<dbReference type="PANTHER" id="PTHR42918:SF9">
    <property type="entry name" value="LYSINE--TRNA LIGASE"/>
    <property type="match status" value="1"/>
</dbReference>
<dbReference type="Proteomes" id="UP001472677">
    <property type="component" value="Unassembled WGS sequence"/>
</dbReference>
<dbReference type="PANTHER" id="PTHR42918">
    <property type="entry name" value="LYSYL-TRNA SYNTHETASE"/>
    <property type="match status" value="1"/>
</dbReference>
<feature type="region of interest" description="Disordered" evidence="4">
    <location>
        <begin position="66"/>
        <end position="92"/>
    </location>
</feature>
<evidence type="ECO:0000256" key="3">
    <source>
        <dbReference type="ARBA" id="ARBA00022840"/>
    </source>
</evidence>
<proteinExistence type="predicted"/>
<sequence>MGAPTTKYTHPTPTHYPQPLLHNRARTLGAPATTSLPPEPNPGLHLLQQRLASLATTAQDLDYTHSHIKTQPSLPTGTEEVDGSPNRGNIYKPLNIDEYDRLERRTGVDGPCSGILCLAGDHDKVAFWNPSTREFKILPQSSVQRPPLADSTSFGCLGFGSWTKQFSIESVPGVEKLLGFQKNGELFIESLGHEPVLFDPATRELKNLGIHASKWSMQITAYVESLVPINGRSEHEEHIIRRPAGGASNCQRWMGNYNKRGRTQAKLKDINGCMEQGMGTKNMGQVTLFLLDLSLRGGAKTTSWPCTHGLHMMPRQKAGPDASMKKTDAWILGSTRNPETSFLDNLDFLEVETPMMNMIAGGAAAHPFGIGLTHNPEFTTCESYMAFVDYNELMQLTEKMLSGMIDFTPPFRRLDMVDVLKMARKRVWGYSSVLSILRPQPVDGEVGRDTSLTLNGGITDIGWPLESKQAGGKCGGQWLDWLTAD</sequence>
<evidence type="ECO:0000313" key="7">
    <source>
        <dbReference type="Proteomes" id="UP001472677"/>
    </source>
</evidence>
<evidence type="ECO:0000259" key="5">
    <source>
        <dbReference type="Pfam" id="PF00152"/>
    </source>
</evidence>
<evidence type="ECO:0000256" key="1">
    <source>
        <dbReference type="ARBA" id="ARBA00022598"/>
    </source>
</evidence>
<evidence type="ECO:0000313" key="6">
    <source>
        <dbReference type="EMBL" id="KAK8556466.1"/>
    </source>
</evidence>
<keyword evidence="2" id="KW-0547">Nucleotide-binding</keyword>
<evidence type="ECO:0000256" key="2">
    <source>
        <dbReference type="ARBA" id="ARBA00022741"/>
    </source>
</evidence>
<dbReference type="Gene3D" id="3.30.930.10">
    <property type="entry name" value="Bira Bifunctional Protein, Domain 2"/>
    <property type="match status" value="1"/>
</dbReference>
<dbReference type="EMBL" id="JBBPBM010000017">
    <property type="protein sequence ID" value="KAK8556466.1"/>
    <property type="molecule type" value="Genomic_DNA"/>
</dbReference>
<keyword evidence="3" id="KW-0067">ATP-binding</keyword>
<keyword evidence="7" id="KW-1185">Reference proteome</keyword>
<gene>
    <name evidence="6" type="ORF">V6N12_002868</name>
</gene>
<dbReference type="SUPFAM" id="SSF55681">
    <property type="entry name" value="Class II aaRS and biotin synthetases"/>
    <property type="match status" value="1"/>
</dbReference>
<feature type="compositionally biased region" description="Low complexity" evidence="4">
    <location>
        <begin position="1"/>
        <end position="19"/>
    </location>
</feature>
<name>A0ABR2EC11_9ROSI</name>
<feature type="domain" description="Aminoacyl-tRNA synthetase class II (D/K/N)" evidence="5">
    <location>
        <begin position="373"/>
        <end position="407"/>
    </location>
</feature>
<feature type="region of interest" description="Disordered" evidence="4">
    <location>
        <begin position="1"/>
        <end position="20"/>
    </location>
</feature>
<evidence type="ECO:0000256" key="4">
    <source>
        <dbReference type="SAM" id="MobiDB-lite"/>
    </source>
</evidence>
<dbReference type="Pfam" id="PF00152">
    <property type="entry name" value="tRNA-synt_2"/>
    <property type="match status" value="1"/>
</dbReference>
<organism evidence="6 7">
    <name type="scientific">Hibiscus sabdariffa</name>
    <name type="common">roselle</name>
    <dbReference type="NCBI Taxonomy" id="183260"/>
    <lineage>
        <taxon>Eukaryota</taxon>
        <taxon>Viridiplantae</taxon>
        <taxon>Streptophyta</taxon>
        <taxon>Embryophyta</taxon>
        <taxon>Tracheophyta</taxon>
        <taxon>Spermatophyta</taxon>
        <taxon>Magnoliopsida</taxon>
        <taxon>eudicotyledons</taxon>
        <taxon>Gunneridae</taxon>
        <taxon>Pentapetalae</taxon>
        <taxon>rosids</taxon>
        <taxon>malvids</taxon>
        <taxon>Malvales</taxon>
        <taxon>Malvaceae</taxon>
        <taxon>Malvoideae</taxon>
        <taxon>Hibiscus</taxon>
    </lineage>
</organism>
<accession>A0ABR2EC11</accession>
<reference evidence="6 7" key="1">
    <citation type="journal article" date="2024" name="G3 (Bethesda)">
        <title>Genome assembly of Hibiscus sabdariffa L. provides insights into metabolisms of medicinal natural products.</title>
        <authorList>
            <person name="Kim T."/>
        </authorList>
    </citation>
    <scope>NUCLEOTIDE SEQUENCE [LARGE SCALE GENOMIC DNA]</scope>
    <source>
        <strain evidence="6">TK-2024</strain>
        <tissue evidence="6">Old leaves</tissue>
    </source>
</reference>
<dbReference type="InterPro" id="IPR045864">
    <property type="entry name" value="aa-tRNA-synth_II/BPL/LPL"/>
</dbReference>
<protein>
    <recommendedName>
        <fullName evidence="5">Aminoacyl-tRNA synthetase class II (D/K/N) domain-containing protein</fullName>
    </recommendedName>
</protein>
<comment type="caution">
    <text evidence="6">The sequence shown here is derived from an EMBL/GenBank/DDBJ whole genome shotgun (WGS) entry which is preliminary data.</text>
</comment>
<dbReference type="InterPro" id="IPR004364">
    <property type="entry name" value="Aa-tRNA-synt_II"/>
</dbReference>
<keyword evidence="1" id="KW-0436">Ligase</keyword>